<evidence type="ECO:0000256" key="3">
    <source>
        <dbReference type="ARBA" id="ARBA00022989"/>
    </source>
</evidence>
<evidence type="ECO:0000313" key="8">
    <source>
        <dbReference type="Proteomes" id="UP000078561"/>
    </source>
</evidence>
<dbReference type="EMBL" id="LT554349">
    <property type="protein sequence ID" value="SAM04096.1"/>
    <property type="molecule type" value="Genomic_DNA"/>
</dbReference>
<dbReference type="AlphaFoldDB" id="A0A163JPH6"/>
<dbReference type="PANTHER" id="PTHR12570">
    <property type="match status" value="1"/>
</dbReference>
<dbReference type="InterPro" id="IPR008521">
    <property type="entry name" value="Mg_trans_NIPA"/>
</dbReference>
<feature type="transmembrane region" description="Helical" evidence="6">
    <location>
        <begin position="247"/>
        <end position="266"/>
    </location>
</feature>
<organism evidence="7">
    <name type="scientific">Absidia glauca</name>
    <name type="common">Pin mould</name>
    <dbReference type="NCBI Taxonomy" id="4829"/>
    <lineage>
        <taxon>Eukaryota</taxon>
        <taxon>Fungi</taxon>
        <taxon>Fungi incertae sedis</taxon>
        <taxon>Mucoromycota</taxon>
        <taxon>Mucoromycotina</taxon>
        <taxon>Mucoromycetes</taxon>
        <taxon>Mucorales</taxon>
        <taxon>Cunninghamellaceae</taxon>
        <taxon>Absidia</taxon>
    </lineage>
</organism>
<evidence type="ECO:0000256" key="2">
    <source>
        <dbReference type="ARBA" id="ARBA00022692"/>
    </source>
</evidence>
<dbReference type="GO" id="GO:0016020">
    <property type="term" value="C:membrane"/>
    <property type="evidence" value="ECO:0007669"/>
    <property type="project" value="UniProtKB-SubCell"/>
</dbReference>
<dbReference type="PANTHER" id="PTHR12570:SF92">
    <property type="entry name" value="SPICHTHYIN, ISOFORM B"/>
    <property type="match status" value="1"/>
</dbReference>
<feature type="compositionally biased region" description="Low complexity" evidence="5">
    <location>
        <begin position="496"/>
        <end position="514"/>
    </location>
</feature>
<feature type="transmembrane region" description="Helical" evidence="6">
    <location>
        <begin position="176"/>
        <end position="199"/>
    </location>
</feature>
<evidence type="ECO:0000256" key="1">
    <source>
        <dbReference type="ARBA" id="ARBA00004141"/>
    </source>
</evidence>
<feature type="transmembrane region" description="Helical" evidence="6">
    <location>
        <begin position="278"/>
        <end position="302"/>
    </location>
</feature>
<feature type="transmembrane region" description="Helical" evidence="6">
    <location>
        <begin position="211"/>
        <end position="235"/>
    </location>
</feature>
<reference evidence="7" key="1">
    <citation type="submission" date="2016-04" db="EMBL/GenBank/DDBJ databases">
        <authorList>
            <person name="Evans L.H."/>
            <person name="Alamgir A."/>
            <person name="Owens N."/>
            <person name="Weber N.D."/>
            <person name="Virtaneva K."/>
            <person name="Barbian K."/>
            <person name="Babar A."/>
            <person name="Rosenke K."/>
        </authorList>
    </citation>
    <scope>NUCLEOTIDE SEQUENCE [LARGE SCALE GENOMIC DNA]</scope>
    <source>
        <strain evidence="7">CBS 101.48</strain>
    </source>
</reference>
<feature type="transmembrane region" description="Helical" evidence="6">
    <location>
        <begin position="87"/>
        <end position="109"/>
    </location>
</feature>
<proteinExistence type="predicted"/>
<keyword evidence="8" id="KW-1185">Reference proteome</keyword>
<sequence length="555" mass="60126">MSDSTSFVGGPGNEQQAALYKGIGCALAVGSGKESQLVAWPMLTPSFSLMIGLLIGSSFVFKKKGLLQSTEKAGGVAGEGYHYLRSVMWWSGMILMILGELCNFVAYAFAPAVLVTPLGALSVVISAILSSIFLKERLTFHGKVGCLQCIIGAVMIVLHAPTNVASDASVEGFKKLVATVGFLVYAGIVAVISLVLIFYCGPRWGKKNMLVYISICSVIGSISVVFTQGFGSAIVYSIGVSNQFTNWFIYIMLLILVFTLVLEIVYLNKALNLFNTALVTPTYYVIFTTMTIISSTILFQGFNASGTDIASCVMGFLCICSGVALLHHSSAAPKMNSGNVDDNDDDQHSNTGRTATLTGQRSRKTGSILSLFDRDAKTEVSDYYGQGDNQEQQHGHSEFFSAPFSGIGRYASITRSQSMRLRQNSLSRNQQLQPLTHTMAPTEPDHAYHNHDTSIDEKALWSPQGTNNLIPIQEVDKPLLSSTTTTALSEERYDHQSITMSSSQHSSSSLFQQSSRRDQDGLNPVEALRLGILGGKNKKNSDSDSDDDRKGLVDH</sequence>
<feature type="compositionally biased region" description="Basic and acidic residues" evidence="5">
    <location>
        <begin position="539"/>
        <end position="555"/>
    </location>
</feature>
<feature type="transmembrane region" description="Helical" evidence="6">
    <location>
        <begin position="37"/>
        <end position="61"/>
    </location>
</feature>
<protein>
    <recommendedName>
        <fullName evidence="9">DUF803-domain-containing protein</fullName>
    </recommendedName>
</protein>
<keyword evidence="4 6" id="KW-0472">Membrane</keyword>
<keyword evidence="2 6" id="KW-0812">Transmembrane</keyword>
<dbReference type="SUPFAM" id="SSF103481">
    <property type="entry name" value="Multidrug resistance efflux transporter EmrE"/>
    <property type="match status" value="1"/>
</dbReference>
<feature type="transmembrane region" description="Helical" evidence="6">
    <location>
        <begin position="115"/>
        <end position="134"/>
    </location>
</feature>
<dbReference type="Pfam" id="PF05653">
    <property type="entry name" value="Mg_trans_NIPA"/>
    <property type="match status" value="1"/>
</dbReference>
<name>A0A163JPH6_ABSGL</name>
<evidence type="ECO:0008006" key="9">
    <source>
        <dbReference type="Google" id="ProtNLM"/>
    </source>
</evidence>
<accession>A0A163JPH6</accession>
<dbReference type="GO" id="GO:0015095">
    <property type="term" value="F:magnesium ion transmembrane transporter activity"/>
    <property type="evidence" value="ECO:0007669"/>
    <property type="project" value="InterPro"/>
</dbReference>
<dbReference type="OrthoDB" id="6428174at2759"/>
<feature type="region of interest" description="Disordered" evidence="5">
    <location>
        <begin position="336"/>
        <end position="362"/>
    </location>
</feature>
<dbReference type="InterPro" id="IPR037185">
    <property type="entry name" value="EmrE-like"/>
</dbReference>
<dbReference type="Proteomes" id="UP000078561">
    <property type="component" value="Unassembled WGS sequence"/>
</dbReference>
<feature type="compositionally biased region" description="Polar residues" evidence="5">
    <location>
        <begin position="349"/>
        <end position="362"/>
    </location>
</feature>
<evidence type="ECO:0000313" key="7">
    <source>
        <dbReference type="EMBL" id="SAM04096.1"/>
    </source>
</evidence>
<dbReference type="InParanoid" id="A0A163JPH6"/>
<evidence type="ECO:0000256" key="4">
    <source>
        <dbReference type="ARBA" id="ARBA00023136"/>
    </source>
</evidence>
<feature type="region of interest" description="Disordered" evidence="5">
    <location>
        <begin position="494"/>
        <end position="555"/>
    </location>
</feature>
<evidence type="ECO:0000256" key="6">
    <source>
        <dbReference type="SAM" id="Phobius"/>
    </source>
</evidence>
<evidence type="ECO:0000256" key="5">
    <source>
        <dbReference type="SAM" id="MobiDB-lite"/>
    </source>
</evidence>
<comment type="subcellular location">
    <subcellularLocation>
        <location evidence="1">Membrane</location>
        <topology evidence="1">Multi-pass membrane protein</topology>
    </subcellularLocation>
</comment>
<gene>
    <name evidence="7" type="primary">ABSGL_09956.1 scaffold 11783</name>
</gene>
<feature type="transmembrane region" description="Helical" evidence="6">
    <location>
        <begin position="146"/>
        <end position="164"/>
    </location>
</feature>
<keyword evidence="3 6" id="KW-1133">Transmembrane helix</keyword>